<evidence type="ECO:0000313" key="2">
    <source>
        <dbReference type="EMBL" id="MCA9376498.1"/>
    </source>
</evidence>
<dbReference type="Proteomes" id="UP000741282">
    <property type="component" value="Unassembled WGS sequence"/>
</dbReference>
<proteinExistence type="predicted"/>
<accession>A0A955I8P3</accession>
<name>A0A955I8P3_9BACT</name>
<dbReference type="EMBL" id="JAGQLN010000003">
    <property type="protein sequence ID" value="MCA9376498.1"/>
    <property type="molecule type" value="Genomic_DNA"/>
</dbReference>
<organism evidence="2 3">
    <name type="scientific">Candidatus Dojkabacteria bacterium</name>
    <dbReference type="NCBI Taxonomy" id="2099670"/>
    <lineage>
        <taxon>Bacteria</taxon>
        <taxon>Candidatus Dojkabacteria</taxon>
    </lineage>
</organism>
<evidence type="ECO:0000313" key="3">
    <source>
        <dbReference type="Proteomes" id="UP000741282"/>
    </source>
</evidence>
<gene>
    <name evidence="2" type="ORF">KC685_01090</name>
</gene>
<reference evidence="2" key="2">
    <citation type="journal article" date="2021" name="Microbiome">
        <title>Successional dynamics and alternative stable states in a saline activated sludge microbial community over 9 years.</title>
        <authorList>
            <person name="Wang Y."/>
            <person name="Ye J."/>
            <person name="Ju F."/>
            <person name="Liu L."/>
            <person name="Boyd J.A."/>
            <person name="Deng Y."/>
            <person name="Parks D.H."/>
            <person name="Jiang X."/>
            <person name="Yin X."/>
            <person name="Woodcroft B.J."/>
            <person name="Tyson G.W."/>
            <person name="Hugenholtz P."/>
            <person name="Polz M.F."/>
            <person name="Zhang T."/>
        </authorList>
    </citation>
    <scope>NUCLEOTIDE SEQUENCE</scope>
    <source>
        <strain evidence="2">HKST-UBA17</strain>
    </source>
</reference>
<keyword evidence="1" id="KW-0812">Transmembrane</keyword>
<evidence type="ECO:0000256" key="1">
    <source>
        <dbReference type="SAM" id="Phobius"/>
    </source>
</evidence>
<feature type="transmembrane region" description="Helical" evidence="1">
    <location>
        <begin position="20"/>
        <end position="44"/>
    </location>
</feature>
<dbReference type="AlphaFoldDB" id="A0A955I8P3"/>
<keyword evidence="1" id="KW-0472">Membrane</keyword>
<comment type="caution">
    <text evidence="2">The sequence shown here is derived from an EMBL/GenBank/DDBJ whole genome shotgun (WGS) entry which is preliminary data.</text>
</comment>
<sequence>MQPSPEANPSKSISKKNKVIILILALLVLCFVCSSTTLAFFYFVERSEKGNSDPVKKQDRTSYDLSSDTLELMYYYGYEEFEIPVYDYTSYNESIFAITDGFESLFINDVYAYEALHNEDPEAFYEAYYALNNDIFNIASHTYSLGTAEDTYPTDEEPQGLMKLFSSKVYAKERHTWLYYIPVYGTLLKQKHQTIEQQRSQMYQYLTQDMDPIARNELIEEFGLGTAEGLREAPDSTIATLASSSELRAGINWGELATGWGEAGVNAYVDGIKSATSGDLPNPFKDTANNAWTDIRDGKIDTVNDKMPKITKNRSGDKRAALMVRSDVMNTIDEIVGDQEIGRVEDLDDKINALATELLDKYSGQAMITTASTDTTDPDLLVPLLPGIGWNGVAVTEYTVPVEVSDIYVEEGETLIVQKPTLPLFEGAITASLSEQLSFMVVTEISSGISDNSGSNSNDTPDTGAGELSVCMDTTLANEEDDNYKIEGCRYVYTECLRSPIETKEGYYSCIGAGGGCFDIGKSAYVYEDDCADYENEFDPDDFQYEGNVRYCECVRSCQAEYKVQKDCESILENCCQNASL</sequence>
<keyword evidence="1" id="KW-1133">Transmembrane helix</keyword>
<reference evidence="2" key="1">
    <citation type="submission" date="2020-04" db="EMBL/GenBank/DDBJ databases">
        <authorList>
            <person name="Zhang T."/>
        </authorList>
    </citation>
    <scope>NUCLEOTIDE SEQUENCE</scope>
    <source>
        <strain evidence="2">HKST-UBA17</strain>
    </source>
</reference>
<protein>
    <submittedName>
        <fullName evidence="2">Uncharacterized protein</fullName>
    </submittedName>
</protein>